<dbReference type="Proteomes" id="UP000675920">
    <property type="component" value="Unplaced"/>
</dbReference>
<dbReference type="OrthoDB" id="5295974at2"/>
<keyword evidence="1" id="KW-1185">Reference proteome</keyword>
<proteinExistence type="predicted"/>
<reference evidence="2" key="1">
    <citation type="submission" date="2025-08" db="UniProtKB">
        <authorList>
            <consortium name="RefSeq"/>
        </authorList>
    </citation>
    <scope>IDENTIFICATION</scope>
</reference>
<accession>A0A8B6XAG0</accession>
<evidence type="ECO:0000313" key="2">
    <source>
        <dbReference type="RefSeq" id="WP_051379076.1"/>
    </source>
</evidence>
<sequence length="408" mass="43531">MQLLVPDLLVPRAVAPEVLADLQLPALQALMAQTRPLARESADEVKAAGGPVQFSRPASRWLARRFGIARPEGIDGPIDEGAALAARAAAAHRGGRGIARGPIVPSALPEAALRLAALGVDPGGKAWWCVEPCAYTAATDHVVLSLLRPGLTADEAAALLDAIRPSLEPLGIELLQPTPDEWFLHWPALDPLRTAEPLRALGRNIDLWGARGPSGEYDPVARHWRRLHNEIQMSWHEHPVLAARKARGAAEMNGLWVHGGGALGWVGAAGGVGLAAGAHGKPDVASAAAANALPAALAPRPDQLALRALARLTCAAEAPRRPDADALVLLDELEIPAAREQWADWRAAIEALERDWFAPLLASGRRVELIACSEHDWRAFGIGAVARWKFWARKGLLDTLAVEPPQED</sequence>
<name>A0A8B6XAG0_9BURK</name>
<dbReference type="RefSeq" id="WP_051379076.1">
    <property type="nucleotide sequence ID" value="NZ_KI519499.1"/>
</dbReference>
<protein>
    <submittedName>
        <fullName evidence="2">Uncharacterized protein</fullName>
    </submittedName>
</protein>
<organism evidence="1 2">
    <name type="scientific">Derxia gummosa DSM 723</name>
    <dbReference type="NCBI Taxonomy" id="1121388"/>
    <lineage>
        <taxon>Bacteria</taxon>
        <taxon>Pseudomonadati</taxon>
        <taxon>Pseudomonadota</taxon>
        <taxon>Betaproteobacteria</taxon>
        <taxon>Burkholderiales</taxon>
        <taxon>Alcaligenaceae</taxon>
        <taxon>Derxia</taxon>
    </lineage>
</organism>
<evidence type="ECO:0000313" key="1">
    <source>
        <dbReference type="Proteomes" id="UP000675920"/>
    </source>
</evidence>
<dbReference type="AlphaFoldDB" id="A0A8B6XAG0"/>